<comment type="caution">
    <text evidence="2">The sequence shown here is derived from an EMBL/GenBank/DDBJ whole genome shotgun (WGS) entry which is preliminary data.</text>
</comment>
<dbReference type="AlphaFoldDB" id="A0AAE0C656"/>
<dbReference type="EMBL" id="LGRX02028396">
    <property type="protein sequence ID" value="KAK3248115.1"/>
    <property type="molecule type" value="Genomic_DNA"/>
</dbReference>
<accession>A0AAE0C656</accession>
<gene>
    <name evidence="2" type="ORF">CYMTET_42409</name>
</gene>
<proteinExistence type="predicted"/>
<name>A0AAE0C656_9CHLO</name>
<protein>
    <submittedName>
        <fullName evidence="2">Uncharacterized protein</fullName>
    </submittedName>
</protein>
<evidence type="ECO:0000313" key="3">
    <source>
        <dbReference type="Proteomes" id="UP001190700"/>
    </source>
</evidence>
<feature type="region of interest" description="Disordered" evidence="1">
    <location>
        <begin position="148"/>
        <end position="200"/>
    </location>
</feature>
<evidence type="ECO:0000256" key="1">
    <source>
        <dbReference type="SAM" id="MobiDB-lite"/>
    </source>
</evidence>
<dbReference type="Proteomes" id="UP001190700">
    <property type="component" value="Unassembled WGS sequence"/>
</dbReference>
<sequence>MYDYRPTIRDPRNSERMTRSLSRELEFYAEMCAERVMRHDLKGSPCFIDHMNVDERAGLLLCFAFVIAKRADQLSSPVCVTNDERQQLRNLLKDGNAAALDGEIHVVRASVFAYSGQSSLSLGKMRTECAPNVPLPGRPFHRALSKAVREHASQRRGAPARVGSGWSTGGHPLALSMDAPVGRGKSHASNHRSGPERSAE</sequence>
<organism evidence="2 3">
    <name type="scientific">Cymbomonas tetramitiformis</name>
    <dbReference type="NCBI Taxonomy" id="36881"/>
    <lineage>
        <taxon>Eukaryota</taxon>
        <taxon>Viridiplantae</taxon>
        <taxon>Chlorophyta</taxon>
        <taxon>Pyramimonadophyceae</taxon>
        <taxon>Pyramimonadales</taxon>
        <taxon>Pyramimonadaceae</taxon>
        <taxon>Cymbomonas</taxon>
    </lineage>
</organism>
<evidence type="ECO:0000313" key="2">
    <source>
        <dbReference type="EMBL" id="KAK3248115.1"/>
    </source>
</evidence>
<keyword evidence="3" id="KW-1185">Reference proteome</keyword>
<reference evidence="2 3" key="1">
    <citation type="journal article" date="2015" name="Genome Biol. Evol.">
        <title>Comparative Genomics of a Bacterivorous Green Alga Reveals Evolutionary Causalities and Consequences of Phago-Mixotrophic Mode of Nutrition.</title>
        <authorList>
            <person name="Burns J.A."/>
            <person name="Paasch A."/>
            <person name="Narechania A."/>
            <person name="Kim E."/>
        </authorList>
    </citation>
    <scope>NUCLEOTIDE SEQUENCE [LARGE SCALE GENOMIC DNA]</scope>
    <source>
        <strain evidence="2 3">PLY_AMNH</strain>
    </source>
</reference>